<dbReference type="GO" id="GO:0003700">
    <property type="term" value="F:DNA-binding transcription factor activity"/>
    <property type="evidence" value="ECO:0007669"/>
    <property type="project" value="InterPro"/>
</dbReference>
<dbReference type="SUPFAM" id="SSF46785">
    <property type="entry name" value="Winged helix' DNA-binding domain"/>
    <property type="match status" value="1"/>
</dbReference>
<dbReference type="Gene3D" id="1.10.10.10">
    <property type="entry name" value="Winged helix-like DNA-binding domain superfamily/Winged helix DNA-binding domain"/>
    <property type="match status" value="1"/>
</dbReference>
<evidence type="ECO:0000313" key="4">
    <source>
        <dbReference type="Proteomes" id="UP000636394"/>
    </source>
</evidence>
<dbReference type="InterPro" id="IPR000847">
    <property type="entry name" value="LysR_HTH_N"/>
</dbReference>
<reference evidence="2 4" key="1">
    <citation type="submission" date="2019-11" db="EMBL/GenBank/DDBJ databases">
        <title>Eggerthellaceae novel genus isolated from the rectal contents of marmort.</title>
        <authorList>
            <person name="Zhang G."/>
        </authorList>
    </citation>
    <scope>NUCLEOTIDE SEQUENCE [LARGE SCALE GENOMIC DNA]</scope>
    <source>
        <strain evidence="2">Zg-886</strain>
        <strain evidence="4">zg-886</strain>
    </source>
</reference>
<organism evidence="3 5">
    <name type="scientific">Xiamenia xianingshaonis</name>
    <dbReference type="NCBI Taxonomy" id="2682776"/>
    <lineage>
        <taxon>Bacteria</taxon>
        <taxon>Bacillati</taxon>
        <taxon>Actinomycetota</taxon>
        <taxon>Coriobacteriia</taxon>
        <taxon>Eggerthellales</taxon>
        <taxon>Eggerthellaceae</taxon>
        <taxon>Xiamenia</taxon>
    </lineage>
</organism>
<dbReference type="Pfam" id="PF00126">
    <property type="entry name" value="HTH_1"/>
    <property type="match status" value="1"/>
</dbReference>
<dbReference type="RefSeq" id="WP_166339160.1">
    <property type="nucleotide sequence ID" value="NZ_CP072829.1"/>
</dbReference>
<dbReference type="InterPro" id="IPR036388">
    <property type="entry name" value="WH-like_DNA-bd_sf"/>
</dbReference>
<reference evidence="3" key="2">
    <citation type="submission" date="2021-04" db="EMBL/GenBank/DDBJ databases">
        <title>Novel species in family Eggerthellaceae.</title>
        <authorList>
            <person name="Zhang G."/>
        </authorList>
    </citation>
    <scope>NUCLEOTIDE SEQUENCE</scope>
    <source>
        <strain evidence="3">Zg-886</strain>
    </source>
</reference>
<protein>
    <submittedName>
        <fullName evidence="3">LysR family transcriptional regulator</fullName>
    </submittedName>
</protein>
<name>A0A9E6MQ59_9ACTN</name>
<keyword evidence="4" id="KW-1185">Reference proteome</keyword>
<dbReference type="AlphaFoldDB" id="A0A9E6MQ59"/>
<dbReference type="EMBL" id="CP072829">
    <property type="protein sequence ID" value="QTU83907.1"/>
    <property type="molecule type" value="Genomic_DNA"/>
</dbReference>
<evidence type="ECO:0000313" key="2">
    <source>
        <dbReference type="EMBL" id="NHM14034.1"/>
    </source>
</evidence>
<feature type="domain" description="HTH lysR-type" evidence="1">
    <location>
        <begin position="37"/>
        <end position="87"/>
    </location>
</feature>
<dbReference type="PANTHER" id="PTHR30432:SF1">
    <property type="entry name" value="DNA-BINDING TRANSCRIPTIONAL DUAL REGULATOR MODE"/>
    <property type="match status" value="1"/>
</dbReference>
<evidence type="ECO:0000313" key="3">
    <source>
        <dbReference type="EMBL" id="QTU83907.1"/>
    </source>
</evidence>
<dbReference type="PANTHER" id="PTHR30432">
    <property type="entry name" value="TRANSCRIPTIONAL REGULATOR MODE"/>
    <property type="match status" value="1"/>
</dbReference>
<dbReference type="KEGG" id="ebz:J7S26_05900"/>
<dbReference type="EMBL" id="WPCR01000005">
    <property type="protein sequence ID" value="NHM14034.1"/>
    <property type="molecule type" value="Genomic_DNA"/>
</dbReference>
<dbReference type="Proteomes" id="UP000671910">
    <property type="component" value="Chromosome"/>
</dbReference>
<proteinExistence type="predicted"/>
<evidence type="ECO:0000313" key="5">
    <source>
        <dbReference type="Proteomes" id="UP000671910"/>
    </source>
</evidence>
<dbReference type="InterPro" id="IPR036390">
    <property type="entry name" value="WH_DNA-bd_sf"/>
</dbReference>
<dbReference type="Proteomes" id="UP000636394">
    <property type="component" value="Unassembled WGS sequence"/>
</dbReference>
<sequence length="114" mass="12590">MDALEHLKPVVHVAFANPDADSRSMFSRGIAELCRGVRDLGSLNASAKNMHMAYSKAWRIIKSTEDALGMQLLVRDGAHGSTLTPEGLRLLELHDAIEEKLRTEANAMFEGTER</sequence>
<evidence type="ECO:0000259" key="1">
    <source>
        <dbReference type="Pfam" id="PF00126"/>
    </source>
</evidence>
<dbReference type="InterPro" id="IPR051815">
    <property type="entry name" value="Molybdate_resp_trans_reg"/>
</dbReference>
<accession>A0A9E6MQ59</accession>
<gene>
    <name evidence="2" type="ORF">GMI68_04525</name>
    <name evidence="3" type="ORF">J7S26_05900</name>
</gene>